<comment type="caution">
    <text evidence="2">The sequence shown here is derived from an EMBL/GenBank/DDBJ whole genome shotgun (WGS) entry which is preliminary data.</text>
</comment>
<reference evidence="2 3" key="1">
    <citation type="submission" date="2012-02" db="EMBL/GenBank/DDBJ databases">
        <title>Whole genome shotgun sequence of Escherichia hermannii NBRC 105704.</title>
        <authorList>
            <person name="Yoshida I."/>
            <person name="Hosoyama A."/>
            <person name="Tsuchikane K."/>
            <person name="Katsumata H."/>
            <person name="Yamazaki S."/>
            <person name="Fujita N."/>
        </authorList>
    </citation>
    <scope>NUCLEOTIDE SEQUENCE [LARGE SCALE GENOMIC DNA]</scope>
    <source>
        <strain evidence="2 3">NBRC 105704</strain>
    </source>
</reference>
<dbReference type="AlphaFoldDB" id="H5UXC1"/>
<protein>
    <recommendedName>
        <fullName evidence="4">Shiga toxin A subunit</fullName>
    </recommendedName>
</protein>
<sequence>MKKALVILIAFLPMLSYAKNYGCATVGASMEISLFEALSEQLSIDTSTIVRDKTQVKILDITPVSRTYAEYLARFDFNHYHGKDKTEDTYNSIFFPSYYENDVKSITAQYTWFNNKKRKLFLLPPAL</sequence>
<accession>H5UXC1</accession>
<evidence type="ECO:0000313" key="2">
    <source>
        <dbReference type="EMBL" id="GAB50552.1"/>
    </source>
</evidence>
<organism evidence="2 3">
    <name type="scientific">Atlantibacter hermannii NBRC 105704</name>
    <dbReference type="NCBI Taxonomy" id="1115512"/>
    <lineage>
        <taxon>Bacteria</taxon>
        <taxon>Pseudomonadati</taxon>
        <taxon>Pseudomonadota</taxon>
        <taxon>Gammaproteobacteria</taxon>
        <taxon>Enterobacterales</taxon>
        <taxon>Enterobacteriaceae</taxon>
        <taxon>Atlantibacter</taxon>
    </lineage>
</organism>
<evidence type="ECO:0000256" key="1">
    <source>
        <dbReference type="SAM" id="SignalP"/>
    </source>
</evidence>
<feature type="chain" id="PRO_5003600338" description="Shiga toxin A subunit" evidence="1">
    <location>
        <begin position="19"/>
        <end position="127"/>
    </location>
</feature>
<feature type="signal peptide" evidence="1">
    <location>
        <begin position="1"/>
        <end position="18"/>
    </location>
</feature>
<dbReference type="EMBL" id="BAFF01000001">
    <property type="protein sequence ID" value="GAB50552.1"/>
    <property type="molecule type" value="Genomic_DNA"/>
</dbReference>
<evidence type="ECO:0000313" key="3">
    <source>
        <dbReference type="Proteomes" id="UP000010297"/>
    </source>
</evidence>
<gene>
    <name evidence="2" type="ORF">EH105704_01_05620</name>
</gene>
<proteinExistence type="predicted"/>
<keyword evidence="3" id="KW-1185">Reference proteome</keyword>
<name>H5UXC1_ATLHE</name>
<dbReference type="Proteomes" id="UP000010297">
    <property type="component" value="Unassembled WGS sequence"/>
</dbReference>
<keyword evidence="1" id="KW-0732">Signal</keyword>
<evidence type="ECO:0008006" key="4">
    <source>
        <dbReference type="Google" id="ProtNLM"/>
    </source>
</evidence>